<proteinExistence type="predicted"/>
<feature type="compositionally biased region" description="Polar residues" evidence="1">
    <location>
        <begin position="1"/>
        <end position="11"/>
    </location>
</feature>
<organism evidence="2 3">
    <name type="scientific">Nitzschia inconspicua</name>
    <dbReference type="NCBI Taxonomy" id="303405"/>
    <lineage>
        <taxon>Eukaryota</taxon>
        <taxon>Sar</taxon>
        <taxon>Stramenopiles</taxon>
        <taxon>Ochrophyta</taxon>
        <taxon>Bacillariophyta</taxon>
        <taxon>Bacillariophyceae</taxon>
        <taxon>Bacillariophycidae</taxon>
        <taxon>Bacillariales</taxon>
        <taxon>Bacillariaceae</taxon>
        <taxon>Nitzschia</taxon>
    </lineage>
</organism>
<evidence type="ECO:0000313" key="3">
    <source>
        <dbReference type="Proteomes" id="UP000693970"/>
    </source>
</evidence>
<dbReference type="OrthoDB" id="49680at2759"/>
<gene>
    <name evidence="2" type="ORF">IV203_006767</name>
</gene>
<sequence length="253" mass="28353">MAEYITSNGRNAATHASRDNSDKSIYFTAPTISFDDMSAREDFLLMLVSTLSGSVVQQKKQKRALTILQACGVQPEILDAADPSNALPATKTVIPSAASKDFFYKQGVRLYDDDGTETTHPETSHAGSSFDSYSVAHPPTPLRVHHNYDRMNSSEVHYEGEEEFDAQFRQEAVDSPERKLVETAGNADAFREGHEPEEEDTSVRSYKRLAPDAVTHLPLDIPGKTLYYFPRQAHHIKSIHLSIMEQYTRECKL</sequence>
<dbReference type="EMBL" id="JAGRRH010000066">
    <property type="protein sequence ID" value="KAG7338074.1"/>
    <property type="molecule type" value="Genomic_DNA"/>
</dbReference>
<reference evidence="2" key="1">
    <citation type="journal article" date="2021" name="Sci. Rep.">
        <title>Diploid genomic architecture of Nitzschia inconspicua, an elite biomass production diatom.</title>
        <authorList>
            <person name="Oliver A."/>
            <person name="Podell S."/>
            <person name="Pinowska A."/>
            <person name="Traller J.C."/>
            <person name="Smith S.R."/>
            <person name="McClure R."/>
            <person name="Beliaev A."/>
            <person name="Bohutskyi P."/>
            <person name="Hill E.A."/>
            <person name="Rabines A."/>
            <person name="Zheng H."/>
            <person name="Allen L.Z."/>
            <person name="Kuo A."/>
            <person name="Grigoriev I.V."/>
            <person name="Allen A.E."/>
            <person name="Hazlebeck D."/>
            <person name="Allen E.E."/>
        </authorList>
    </citation>
    <scope>NUCLEOTIDE SEQUENCE</scope>
    <source>
        <strain evidence="2">Hildebrandi</strain>
    </source>
</reference>
<name>A0A9K3K6L1_9STRA</name>
<accession>A0A9K3K6L1</accession>
<protein>
    <submittedName>
        <fullName evidence="2">Uncharacterized protein</fullName>
    </submittedName>
</protein>
<dbReference type="Proteomes" id="UP000693970">
    <property type="component" value="Unassembled WGS sequence"/>
</dbReference>
<evidence type="ECO:0000256" key="1">
    <source>
        <dbReference type="SAM" id="MobiDB-lite"/>
    </source>
</evidence>
<comment type="caution">
    <text evidence="2">The sequence shown here is derived from an EMBL/GenBank/DDBJ whole genome shotgun (WGS) entry which is preliminary data.</text>
</comment>
<reference evidence="2" key="2">
    <citation type="submission" date="2021-04" db="EMBL/GenBank/DDBJ databases">
        <authorList>
            <person name="Podell S."/>
        </authorList>
    </citation>
    <scope>NUCLEOTIDE SEQUENCE</scope>
    <source>
        <strain evidence="2">Hildebrandi</strain>
    </source>
</reference>
<feature type="region of interest" description="Disordered" evidence="1">
    <location>
        <begin position="113"/>
        <end position="138"/>
    </location>
</feature>
<feature type="region of interest" description="Disordered" evidence="1">
    <location>
        <begin position="1"/>
        <end position="20"/>
    </location>
</feature>
<dbReference type="AlphaFoldDB" id="A0A9K3K6L1"/>
<evidence type="ECO:0000313" key="2">
    <source>
        <dbReference type="EMBL" id="KAG7338074.1"/>
    </source>
</evidence>
<keyword evidence="3" id="KW-1185">Reference proteome</keyword>